<accession>A0A3M7QNP2</accession>
<dbReference type="AlphaFoldDB" id="A0A3M7QNP2"/>
<keyword evidence="2" id="KW-1185">Reference proteome</keyword>
<proteinExistence type="predicted"/>
<dbReference type="Proteomes" id="UP000276133">
    <property type="component" value="Unassembled WGS sequence"/>
</dbReference>
<protein>
    <submittedName>
        <fullName evidence="1">Uncharacterized protein</fullName>
    </submittedName>
</protein>
<comment type="caution">
    <text evidence="1">The sequence shown here is derived from an EMBL/GenBank/DDBJ whole genome shotgun (WGS) entry which is preliminary data.</text>
</comment>
<sequence>KANSIRYHFADWRKFSFLEMEGPIFKNQEYNSKLKGVWWGVDKLNFFIRINQFFVLDKFKKANDYIVMIRHQIHSKNLTPKLAIQFLIEISPQIKKKELKCEMTYLTQ</sequence>
<organism evidence="1 2">
    <name type="scientific">Brachionus plicatilis</name>
    <name type="common">Marine rotifer</name>
    <name type="synonym">Brachionus muelleri</name>
    <dbReference type="NCBI Taxonomy" id="10195"/>
    <lineage>
        <taxon>Eukaryota</taxon>
        <taxon>Metazoa</taxon>
        <taxon>Spiralia</taxon>
        <taxon>Gnathifera</taxon>
        <taxon>Rotifera</taxon>
        <taxon>Eurotatoria</taxon>
        <taxon>Monogononta</taxon>
        <taxon>Pseudotrocha</taxon>
        <taxon>Ploima</taxon>
        <taxon>Brachionidae</taxon>
        <taxon>Brachionus</taxon>
    </lineage>
</organism>
<name>A0A3M7QNP2_BRAPC</name>
<feature type="non-terminal residue" evidence="1">
    <location>
        <position position="1"/>
    </location>
</feature>
<feature type="non-terminal residue" evidence="1">
    <location>
        <position position="108"/>
    </location>
</feature>
<evidence type="ECO:0000313" key="2">
    <source>
        <dbReference type="Proteomes" id="UP000276133"/>
    </source>
</evidence>
<evidence type="ECO:0000313" key="1">
    <source>
        <dbReference type="EMBL" id="RNA13047.1"/>
    </source>
</evidence>
<reference evidence="1 2" key="1">
    <citation type="journal article" date="2018" name="Sci. Rep.">
        <title>Genomic signatures of local adaptation to the degree of environmental predictability in rotifers.</title>
        <authorList>
            <person name="Franch-Gras L."/>
            <person name="Hahn C."/>
            <person name="Garcia-Roger E.M."/>
            <person name="Carmona M.J."/>
            <person name="Serra M."/>
            <person name="Gomez A."/>
        </authorList>
    </citation>
    <scope>NUCLEOTIDE SEQUENCE [LARGE SCALE GENOMIC DNA]</scope>
    <source>
        <strain evidence="1">HYR1</strain>
    </source>
</reference>
<gene>
    <name evidence="1" type="ORF">BpHYR1_019041</name>
</gene>
<dbReference type="EMBL" id="REGN01005523">
    <property type="protein sequence ID" value="RNA13047.1"/>
    <property type="molecule type" value="Genomic_DNA"/>
</dbReference>